<dbReference type="InterPro" id="IPR010318">
    <property type="entry name" value="S-Me-THD_N"/>
</dbReference>
<gene>
    <name evidence="4" type="ORF">ACFPRC_31625</name>
</gene>
<dbReference type="EMBL" id="JBHSJO010000001">
    <property type="protein sequence ID" value="MFC5019398.1"/>
    <property type="molecule type" value="Genomic_DNA"/>
</dbReference>
<organism evidence="4 5">
    <name type="scientific">Streptomyces lienomycini</name>
    <dbReference type="NCBI Taxonomy" id="284035"/>
    <lineage>
        <taxon>Bacteria</taxon>
        <taxon>Bacillati</taxon>
        <taxon>Actinomycetota</taxon>
        <taxon>Actinomycetes</taxon>
        <taxon>Kitasatosporales</taxon>
        <taxon>Streptomycetaceae</taxon>
        <taxon>Streptomyces</taxon>
    </lineage>
</organism>
<accession>A0ABV9X3M9</accession>
<name>A0ABV9X3M9_9ACTN</name>
<dbReference type="SUPFAM" id="SSF160991">
    <property type="entry name" value="CV3147-like"/>
    <property type="match status" value="1"/>
</dbReference>
<proteinExistence type="predicted"/>
<dbReference type="InterPro" id="IPR048350">
    <property type="entry name" value="S-Me-THD-like_C"/>
</dbReference>
<feature type="domain" description="S-Me-THD N-terminal" evidence="2">
    <location>
        <begin position="25"/>
        <end position="178"/>
    </location>
</feature>
<evidence type="ECO:0000259" key="2">
    <source>
        <dbReference type="Pfam" id="PF06032"/>
    </source>
</evidence>
<evidence type="ECO:0000313" key="4">
    <source>
        <dbReference type="EMBL" id="MFC5019398.1"/>
    </source>
</evidence>
<evidence type="ECO:0000256" key="1">
    <source>
        <dbReference type="SAM" id="MobiDB-lite"/>
    </source>
</evidence>
<comment type="caution">
    <text evidence="4">The sequence shown here is derived from an EMBL/GenBank/DDBJ whole genome shotgun (WGS) entry which is preliminary data.</text>
</comment>
<dbReference type="RefSeq" id="WP_344504006.1">
    <property type="nucleotide sequence ID" value="NZ_BAAATN010000008.1"/>
</dbReference>
<reference evidence="5" key="1">
    <citation type="journal article" date="2019" name="Int. J. Syst. Evol. Microbiol.">
        <title>The Global Catalogue of Microorganisms (GCM) 10K type strain sequencing project: providing services to taxonomists for standard genome sequencing and annotation.</title>
        <authorList>
            <consortium name="The Broad Institute Genomics Platform"/>
            <consortium name="The Broad Institute Genome Sequencing Center for Infectious Disease"/>
            <person name="Wu L."/>
            <person name="Ma J."/>
        </authorList>
    </citation>
    <scope>NUCLEOTIDE SEQUENCE [LARGE SCALE GENOMIC DNA]</scope>
    <source>
        <strain evidence="5">CGMCC 4.1542</strain>
    </source>
</reference>
<dbReference type="Pfam" id="PF06032">
    <property type="entry name" value="S-Me-THD_N"/>
    <property type="match status" value="1"/>
</dbReference>
<evidence type="ECO:0000259" key="3">
    <source>
        <dbReference type="Pfam" id="PF20906"/>
    </source>
</evidence>
<evidence type="ECO:0000313" key="5">
    <source>
        <dbReference type="Proteomes" id="UP001595855"/>
    </source>
</evidence>
<feature type="domain" description="S-Me-THD-like C-terminal" evidence="3">
    <location>
        <begin position="184"/>
        <end position="357"/>
    </location>
</feature>
<dbReference type="Proteomes" id="UP001595855">
    <property type="component" value="Unassembled WGS sequence"/>
</dbReference>
<dbReference type="InterPro" id="IPR027479">
    <property type="entry name" value="S-Me-THD_N_sf"/>
</dbReference>
<feature type="region of interest" description="Disordered" evidence="1">
    <location>
        <begin position="354"/>
        <end position="380"/>
    </location>
</feature>
<dbReference type="Gene3D" id="3.40.1610.10">
    <property type="entry name" value="CV3147-like domain"/>
    <property type="match status" value="1"/>
</dbReference>
<dbReference type="Pfam" id="PF20906">
    <property type="entry name" value="S-Me-THD_C"/>
    <property type="match status" value="1"/>
</dbReference>
<keyword evidence="5" id="KW-1185">Reference proteome</keyword>
<protein>
    <submittedName>
        <fullName evidence="4">DUF917 domain-containing protein</fullName>
    </submittedName>
</protein>
<sequence>MTRTLAGAAPARSPAAPAPLTAARVPALAAGATLLGSGGGGEVATGALLLRRELADAPVPLVPAAALAPDTVVVHAGLVGAPDVLAERLADPDDFAHAVRTAAEAAGVRAGAVGVIEIGGLNAVVAAVAAARLGLPLVDGDLMGRAFPRIDQTVAAVHGVDPAPLVLVGPGGDTVVVRECSRRSAERLLRANVLALGGAAALAVHPLPASRLAAIGVRDSVSACLGLGDRLLTAPDTGGTPESLADALGAEPLAAGRVEEIVPRQDLTPGWATLTDGRTGAVVRVDLLDEYLAVTVDGVTRAATPQIIAAVDPSGRRPLRADQLRTGGHLILLRLPALHDWPPAAEPLVGPTAFGLDPAPPTGPLTRPFDRGTVPTRSPS</sequence>